<proteinExistence type="predicted"/>
<protein>
    <submittedName>
        <fullName evidence="3 4">Mitochondrial protein</fullName>
    </submittedName>
</protein>
<feature type="region of interest" description="Disordered" evidence="2">
    <location>
        <begin position="258"/>
        <end position="277"/>
    </location>
</feature>
<evidence type="ECO:0000256" key="2">
    <source>
        <dbReference type="SAM" id="MobiDB-lite"/>
    </source>
</evidence>
<keyword evidence="1" id="KW-0175">Coiled coil</keyword>
<evidence type="ECO:0000313" key="6">
    <source>
        <dbReference type="Proteomes" id="UP000321947"/>
    </source>
</evidence>
<evidence type="ECO:0000256" key="1">
    <source>
        <dbReference type="SAM" id="Coils"/>
    </source>
</evidence>
<name>A0A5D3BT42_CUCMM</name>
<gene>
    <name evidence="4" type="ORF">E5676_scaffold155G00370</name>
    <name evidence="3" type="ORF">E6C27_scaffold57G00460</name>
</gene>
<dbReference type="EMBL" id="SSTD01015655">
    <property type="protein sequence ID" value="TYK02345.1"/>
    <property type="molecule type" value="Genomic_DNA"/>
</dbReference>
<dbReference type="Proteomes" id="UP000321947">
    <property type="component" value="Unassembled WGS sequence"/>
</dbReference>
<accession>A0A5D3BT42</accession>
<feature type="compositionally biased region" description="Polar residues" evidence="2">
    <location>
        <begin position="293"/>
        <end position="308"/>
    </location>
</feature>
<organism evidence="4 6">
    <name type="scientific">Cucumis melo var. makuwa</name>
    <name type="common">Oriental melon</name>
    <dbReference type="NCBI Taxonomy" id="1194695"/>
    <lineage>
        <taxon>Eukaryota</taxon>
        <taxon>Viridiplantae</taxon>
        <taxon>Streptophyta</taxon>
        <taxon>Embryophyta</taxon>
        <taxon>Tracheophyta</taxon>
        <taxon>Spermatophyta</taxon>
        <taxon>Magnoliopsida</taxon>
        <taxon>eudicotyledons</taxon>
        <taxon>Gunneridae</taxon>
        <taxon>Pentapetalae</taxon>
        <taxon>rosids</taxon>
        <taxon>fabids</taxon>
        <taxon>Cucurbitales</taxon>
        <taxon>Cucurbitaceae</taxon>
        <taxon>Benincaseae</taxon>
        <taxon>Cucumis</taxon>
    </lineage>
</organism>
<feature type="coiled-coil region" evidence="1">
    <location>
        <begin position="171"/>
        <end position="198"/>
    </location>
</feature>
<comment type="caution">
    <text evidence="4">The sequence shown here is derived from an EMBL/GenBank/DDBJ whole genome shotgun (WGS) entry which is preliminary data.</text>
</comment>
<reference evidence="5 6" key="1">
    <citation type="submission" date="2019-08" db="EMBL/GenBank/DDBJ databases">
        <title>Draft genome sequences of two oriental melons (Cucumis melo L. var makuwa).</title>
        <authorList>
            <person name="Kwon S.-Y."/>
        </authorList>
    </citation>
    <scope>NUCLEOTIDE SEQUENCE [LARGE SCALE GENOMIC DNA]</scope>
    <source>
        <strain evidence="6">cv. Chang Bougi</strain>
        <strain evidence="5">cv. SW 3</strain>
        <tissue evidence="4">Leaf</tissue>
    </source>
</reference>
<evidence type="ECO:0000313" key="3">
    <source>
        <dbReference type="EMBL" id="KAA0035005.1"/>
    </source>
</evidence>
<feature type="region of interest" description="Disordered" evidence="2">
    <location>
        <begin position="286"/>
        <end position="308"/>
    </location>
</feature>
<evidence type="ECO:0000313" key="5">
    <source>
        <dbReference type="Proteomes" id="UP000321393"/>
    </source>
</evidence>
<dbReference type="AlphaFoldDB" id="A0A5D3BT42"/>
<sequence length="400" mass="45468">MEIIREGPSASRPPVLDGKNYSYWKPLLKLEVDWTDAEEQASVGNVRALKCNIQCLLMEKPWAGSFVDHWPRLDNYSILPRLSMEIPLFEGKTAWVLQSSIHNEAHNYDKALTLGQRLIEGQTRWGVVTKAMRHETYFKDNRHHLVSSTIPPSSQPKLPKNRRSNLGGKEILLVKAMAATLEEEVNEHKEQSDSSKSDCHWKRLLKKAKVSGDDLDERVDSAIKEVVTLKTPVSRPAEQSLRPSALFEEIHRGKMTVGGKDIGSPLSKGDSYPKAPLQKISSTHAPLRFSESPLDTSNRQATRNPNPSQWIGEKVVSNFFKKITLCMWEDIQDKIMRTPFEYIPRLRPDIATVLSGIEKIHADGLTPLEEYLNSYLKRVDNFNDVQSSYSKKLLSIDKTR</sequence>
<dbReference type="EMBL" id="SSTE01020204">
    <property type="protein sequence ID" value="KAA0035005.1"/>
    <property type="molecule type" value="Genomic_DNA"/>
</dbReference>
<dbReference type="Proteomes" id="UP000321393">
    <property type="component" value="Unassembled WGS sequence"/>
</dbReference>
<dbReference type="OrthoDB" id="1836792at2759"/>
<evidence type="ECO:0000313" key="4">
    <source>
        <dbReference type="EMBL" id="TYK02345.1"/>
    </source>
</evidence>